<dbReference type="InterPro" id="IPR050452">
    <property type="entry name" value="Metacaspase"/>
</dbReference>
<reference evidence="3" key="1">
    <citation type="journal article" date="2019" name="Toxins">
        <title>Detection of Abrin-Like and Prepropulchellin-Like Toxin Genes and Transcripts Using Whole Genome Sequencing and Full-Length Transcript Sequencing of Abrus precatorius.</title>
        <authorList>
            <person name="Hovde B.T."/>
            <person name="Daligault H.E."/>
            <person name="Hanschen E.R."/>
            <person name="Kunde Y.A."/>
            <person name="Johnson M.B."/>
            <person name="Starkenburg S.R."/>
            <person name="Johnson S.L."/>
        </authorList>
    </citation>
    <scope>NUCLEOTIDE SEQUENCE [LARGE SCALE GENOMIC DNA]</scope>
</reference>
<dbReference type="PANTHER" id="PTHR48104:SF30">
    <property type="entry name" value="METACASPASE-1"/>
    <property type="match status" value="1"/>
</dbReference>
<dbReference type="Proteomes" id="UP000694853">
    <property type="component" value="Unplaced"/>
</dbReference>
<protein>
    <submittedName>
        <fullName evidence="4">Metacaspase-5-like isoform X1</fullName>
    </submittedName>
</protein>
<dbReference type="GO" id="GO:0006508">
    <property type="term" value="P:proteolysis"/>
    <property type="evidence" value="ECO:0007669"/>
    <property type="project" value="InterPro"/>
</dbReference>
<keyword evidence="3" id="KW-1185">Reference proteome</keyword>
<evidence type="ECO:0000259" key="2">
    <source>
        <dbReference type="Pfam" id="PF00656"/>
    </source>
</evidence>
<dbReference type="GO" id="GO:0004197">
    <property type="term" value="F:cysteine-type endopeptidase activity"/>
    <property type="evidence" value="ECO:0007669"/>
    <property type="project" value="InterPro"/>
</dbReference>
<evidence type="ECO:0000313" key="3">
    <source>
        <dbReference type="Proteomes" id="UP000694853"/>
    </source>
</evidence>
<evidence type="ECO:0000256" key="1">
    <source>
        <dbReference type="ARBA" id="ARBA00009005"/>
    </source>
</evidence>
<dbReference type="Pfam" id="PF00656">
    <property type="entry name" value="Peptidase_C14"/>
    <property type="match status" value="1"/>
</dbReference>
<reference evidence="4" key="2">
    <citation type="submission" date="2025-08" db="UniProtKB">
        <authorList>
            <consortium name="RefSeq"/>
        </authorList>
    </citation>
    <scope>IDENTIFICATION</scope>
    <source>
        <tissue evidence="4">Young leaves</tissue>
    </source>
</reference>
<proteinExistence type="inferred from homology"/>
<evidence type="ECO:0000313" key="4">
    <source>
        <dbReference type="RefSeq" id="XP_027343971.1"/>
    </source>
</evidence>
<dbReference type="RefSeq" id="XP_027343971.1">
    <property type="nucleotide sequence ID" value="XM_027488170.1"/>
</dbReference>
<dbReference type="PANTHER" id="PTHR48104">
    <property type="entry name" value="METACASPASE-4"/>
    <property type="match status" value="1"/>
</dbReference>
<name>A0A8B8KJL6_ABRPR</name>
<feature type="domain" description="Peptidase C14 caspase" evidence="2">
    <location>
        <begin position="3"/>
        <end position="397"/>
    </location>
</feature>
<dbReference type="AlphaFoldDB" id="A0A8B8KJL6"/>
<accession>A0A8B8KJL6</accession>
<dbReference type="Gene3D" id="3.40.50.12660">
    <property type="match status" value="2"/>
</dbReference>
<dbReference type="InterPro" id="IPR011600">
    <property type="entry name" value="Pept_C14_caspase"/>
</dbReference>
<dbReference type="OrthoDB" id="3223806at2759"/>
<dbReference type="GO" id="GO:0005737">
    <property type="term" value="C:cytoplasm"/>
    <property type="evidence" value="ECO:0007669"/>
    <property type="project" value="TreeGrafter"/>
</dbReference>
<sequence>MAKRAVLIGCNYPGTKAELKGCINDVWRTHKCLTNIYGFSEKDITVLIDTQHSYTQPTGRNIRFALSSLVRSAKPGHVLFVHYSGHGTRLPADADEEDNTGYDECIVPTDMNLITDDEFRQYVDKVPRGCKITIVSDSCHSGGLIEAAKEQIGDSSKEGGLNSGSVFESINFLLRNVEDTSESRGIDIPTEMGDPSYKEVEERRVELPHGAYAYVKNRSLPISTVTHILKQKTGKDDIDIGKPRHALSNIFGEDASPKVKNLMKLVLNKLQHGSGENGGHSRILGQVGNLAQHFLEQKLDEDDEETHVGSRREEYAGSIKRNLLDCGILLSGCQTDQTSADASPYGNSDRAYGAFSNVIQTIIEETNGAVTNRELVLKARKILRKQGFNQKPGLYCSDHNVNATFVC</sequence>
<dbReference type="GeneID" id="113856377"/>
<comment type="similarity">
    <text evidence="1">Belongs to the peptidase C14B family.</text>
</comment>
<organism evidence="3 4">
    <name type="scientific">Abrus precatorius</name>
    <name type="common">Indian licorice</name>
    <name type="synonym">Glycine abrus</name>
    <dbReference type="NCBI Taxonomy" id="3816"/>
    <lineage>
        <taxon>Eukaryota</taxon>
        <taxon>Viridiplantae</taxon>
        <taxon>Streptophyta</taxon>
        <taxon>Embryophyta</taxon>
        <taxon>Tracheophyta</taxon>
        <taxon>Spermatophyta</taxon>
        <taxon>Magnoliopsida</taxon>
        <taxon>eudicotyledons</taxon>
        <taxon>Gunneridae</taxon>
        <taxon>Pentapetalae</taxon>
        <taxon>rosids</taxon>
        <taxon>fabids</taxon>
        <taxon>Fabales</taxon>
        <taxon>Fabaceae</taxon>
        <taxon>Papilionoideae</taxon>
        <taxon>50 kb inversion clade</taxon>
        <taxon>NPAAA clade</taxon>
        <taxon>indigoferoid/millettioid clade</taxon>
        <taxon>Abreae</taxon>
        <taxon>Abrus</taxon>
    </lineage>
</organism>
<dbReference type="KEGG" id="aprc:113856377"/>
<gene>
    <name evidence="4" type="primary">LOC113856377</name>
</gene>